<dbReference type="RefSeq" id="WP_286292011.1">
    <property type="nucleotide sequence ID" value="NZ_AP024718.1"/>
</dbReference>
<dbReference type="Pfam" id="PF01135">
    <property type="entry name" value="PCMT"/>
    <property type="match status" value="1"/>
</dbReference>
<dbReference type="PANTHER" id="PTHR11579:SF0">
    <property type="entry name" value="PROTEIN-L-ISOASPARTATE(D-ASPARTATE) O-METHYLTRANSFERASE"/>
    <property type="match status" value="1"/>
</dbReference>
<dbReference type="Gene3D" id="3.40.50.150">
    <property type="entry name" value="Vaccinia Virus protein VP39"/>
    <property type="match status" value="1"/>
</dbReference>
<dbReference type="SUPFAM" id="SSF53335">
    <property type="entry name" value="S-adenosyl-L-methionine-dependent methyltransferases"/>
    <property type="match status" value="1"/>
</dbReference>
<proteinExistence type="inferred from homology"/>
<keyword evidence="5 7" id="KW-0808">Transferase</keyword>
<dbReference type="AlphaFoldDB" id="A0AAU9CCC0"/>
<evidence type="ECO:0000313" key="8">
    <source>
        <dbReference type="EMBL" id="BCX89612.1"/>
    </source>
</evidence>
<comment type="catalytic activity">
    <reaction evidence="7">
        <text>[protein]-L-isoaspartate + S-adenosyl-L-methionine = [protein]-L-isoaspartate alpha-methyl ester + S-adenosyl-L-homocysteine</text>
        <dbReference type="Rhea" id="RHEA:12705"/>
        <dbReference type="Rhea" id="RHEA-COMP:12143"/>
        <dbReference type="Rhea" id="RHEA-COMP:12144"/>
        <dbReference type="ChEBI" id="CHEBI:57856"/>
        <dbReference type="ChEBI" id="CHEBI:59789"/>
        <dbReference type="ChEBI" id="CHEBI:90596"/>
        <dbReference type="ChEBI" id="CHEBI:90598"/>
        <dbReference type="EC" id="2.1.1.77"/>
    </reaction>
</comment>
<dbReference type="NCBIfam" id="TIGR00080">
    <property type="entry name" value="pimt"/>
    <property type="match status" value="1"/>
</dbReference>
<keyword evidence="4 7" id="KW-0489">Methyltransferase</keyword>
<dbReference type="GO" id="GO:0004719">
    <property type="term" value="F:protein-L-isoaspartate (D-aspartate) O-methyltransferase activity"/>
    <property type="evidence" value="ECO:0007669"/>
    <property type="project" value="UniProtKB-UniRule"/>
</dbReference>
<comment type="subcellular location">
    <subcellularLocation>
        <location evidence="1 7">Cytoplasm</location>
    </subcellularLocation>
</comment>
<dbReference type="GO" id="GO:0005737">
    <property type="term" value="C:cytoplasm"/>
    <property type="evidence" value="ECO:0007669"/>
    <property type="project" value="UniProtKB-SubCell"/>
</dbReference>
<evidence type="ECO:0000313" key="9">
    <source>
        <dbReference type="Proteomes" id="UP001321450"/>
    </source>
</evidence>
<name>A0AAU9CCC0_9GAMM</name>
<dbReference type="KEGG" id="meiy:MIN45_P1985"/>
<evidence type="ECO:0000256" key="5">
    <source>
        <dbReference type="ARBA" id="ARBA00022679"/>
    </source>
</evidence>
<dbReference type="PROSITE" id="PS01279">
    <property type="entry name" value="PCMT"/>
    <property type="match status" value="1"/>
</dbReference>
<gene>
    <name evidence="7" type="primary">pcm</name>
    <name evidence="8" type="ORF">MIN45_P1985</name>
</gene>
<dbReference type="EC" id="2.1.1.77" evidence="7"/>
<evidence type="ECO:0000256" key="7">
    <source>
        <dbReference type="HAMAP-Rule" id="MF_00090"/>
    </source>
</evidence>
<evidence type="ECO:0000256" key="6">
    <source>
        <dbReference type="ARBA" id="ARBA00022691"/>
    </source>
</evidence>
<evidence type="ECO:0000256" key="3">
    <source>
        <dbReference type="ARBA" id="ARBA00022490"/>
    </source>
</evidence>
<dbReference type="CDD" id="cd02440">
    <property type="entry name" value="AdoMet_MTases"/>
    <property type="match status" value="1"/>
</dbReference>
<dbReference type="InterPro" id="IPR029063">
    <property type="entry name" value="SAM-dependent_MTases_sf"/>
</dbReference>
<organism evidence="8 9">
    <name type="scientific">Methylomarinovum tepidoasis</name>
    <dbReference type="NCBI Taxonomy" id="2840183"/>
    <lineage>
        <taxon>Bacteria</taxon>
        <taxon>Pseudomonadati</taxon>
        <taxon>Pseudomonadota</taxon>
        <taxon>Gammaproteobacteria</taxon>
        <taxon>Methylococcales</taxon>
        <taxon>Methylothermaceae</taxon>
        <taxon>Methylomarinovum</taxon>
    </lineage>
</organism>
<dbReference type="NCBIfam" id="NF001453">
    <property type="entry name" value="PRK00312.1"/>
    <property type="match status" value="1"/>
</dbReference>
<dbReference type="EMBL" id="AP024718">
    <property type="protein sequence ID" value="BCX89612.1"/>
    <property type="molecule type" value="Genomic_DNA"/>
</dbReference>
<keyword evidence="3 7" id="KW-0963">Cytoplasm</keyword>
<keyword evidence="6 7" id="KW-0949">S-adenosyl-L-methionine</keyword>
<evidence type="ECO:0000256" key="4">
    <source>
        <dbReference type="ARBA" id="ARBA00022603"/>
    </source>
</evidence>
<dbReference type="GO" id="GO:0032259">
    <property type="term" value="P:methylation"/>
    <property type="evidence" value="ECO:0007669"/>
    <property type="project" value="UniProtKB-KW"/>
</dbReference>
<dbReference type="FunFam" id="3.40.50.150:FF:000010">
    <property type="entry name" value="Protein-L-isoaspartate O-methyltransferase"/>
    <property type="match status" value="1"/>
</dbReference>
<dbReference type="PANTHER" id="PTHR11579">
    <property type="entry name" value="PROTEIN-L-ISOASPARTATE O-METHYLTRANSFERASE"/>
    <property type="match status" value="1"/>
</dbReference>
<evidence type="ECO:0000256" key="1">
    <source>
        <dbReference type="ARBA" id="ARBA00004496"/>
    </source>
</evidence>
<keyword evidence="9" id="KW-1185">Reference proteome</keyword>
<evidence type="ECO:0000256" key="2">
    <source>
        <dbReference type="ARBA" id="ARBA00005369"/>
    </source>
</evidence>
<dbReference type="GO" id="GO:0030091">
    <property type="term" value="P:protein repair"/>
    <property type="evidence" value="ECO:0007669"/>
    <property type="project" value="UniProtKB-UniRule"/>
</dbReference>
<reference evidence="9" key="1">
    <citation type="journal article" date="2024" name="Int. J. Syst. Evol. Microbiol.">
        <title>Methylomarinovum tepidoasis sp. nov., a moderately thermophilic methanotroph of the family Methylothermaceae isolated from a deep-sea hydrothermal field.</title>
        <authorList>
            <person name="Hirayama H."/>
            <person name="Takaki Y."/>
            <person name="Abe M."/>
            <person name="Miyazaki M."/>
            <person name="Uematsu K."/>
            <person name="Matsui Y."/>
            <person name="Takai K."/>
        </authorList>
    </citation>
    <scope>NUCLEOTIDE SEQUENCE [LARGE SCALE GENOMIC DNA]</scope>
    <source>
        <strain evidence="9">IN45</strain>
    </source>
</reference>
<dbReference type="InterPro" id="IPR000682">
    <property type="entry name" value="PCMT"/>
</dbReference>
<protein>
    <recommendedName>
        <fullName evidence="7">Protein-L-isoaspartate O-methyltransferase</fullName>
        <ecNumber evidence="7">2.1.1.77</ecNumber>
    </recommendedName>
    <alternativeName>
        <fullName evidence="7">L-isoaspartyl protein carboxyl methyltransferase</fullName>
    </alternativeName>
    <alternativeName>
        <fullName evidence="7">Protein L-isoaspartyl methyltransferase</fullName>
    </alternativeName>
    <alternativeName>
        <fullName evidence="7">Protein-beta-aspartate methyltransferase</fullName>
        <shortName evidence="7">PIMT</shortName>
    </alternativeName>
</protein>
<accession>A0AAU9CCC0</accession>
<comment type="similarity">
    <text evidence="2 7">Belongs to the methyltransferase superfamily. L-isoaspartyl/D-aspartyl protein methyltransferase family.</text>
</comment>
<sequence>MSVCRDGIGMTSRRTRERMVARLRQQGIRSLEVLEAMRAVPRHLFVEEALASRAYEDTALPIGFGQTISQPYTVARMSELAVAGRRPRKVLEVGTGSGYQTAVLAHLADVVYTVERIEALQKRARFLLYDLKIYNVKYEHSDGGWGWDKHAPYNAIVVTAAAREIPEALLRQLAQGGVMIIPIEQAERQVLTRVVHTPSGFELEEIEAVKFVPLLSGLG</sequence>
<dbReference type="HAMAP" id="MF_00090">
    <property type="entry name" value="PIMT"/>
    <property type="match status" value="1"/>
</dbReference>
<dbReference type="Proteomes" id="UP001321450">
    <property type="component" value="Chromosome"/>
</dbReference>
<comment type="function">
    <text evidence="7">Catalyzes the methyl esterification of L-isoaspartyl residues in peptides and proteins that result from spontaneous decomposition of normal L-aspartyl and L-asparaginyl residues. It plays a role in the repair and/or degradation of damaged proteins.</text>
</comment>
<feature type="active site" evidence="7">
    <location>
        <position position="69"/>
    </location>
</feature>